<protein>
    <recommendedName>
        <fullName evidence="7">Aspartate--tRNA(Asp/Asn) ligase</fullName>
        <ecNumber evidence="7">6.1.1.23</ecNumber>
    </recommendedName>
    <alternativeName>
        <fullName evidence="7">Aspartyl-tRNA synthetase</fullName>
        <shortName evidence="7">AspRS</shortName>
    </alternativeName>
    <alternativeName>
        <fullName evidence="7">Non-discriminating aspartyl-tRNA synthetase</fullName>
        <shortName evidence="7">ND-AspRS</shortName>
    </alternativeName>
</protein>
<dbReference type="InterPro" id="IPR004524">
    <property type="entry name" value="Asp-tRNA-ligase_1"/>
</dbReference>
<dbReference type="InterPro" id="IPR047090">
    <property type="entry name" value="AspRS_core"/>
</dbReference>
<keyword evidence="10" id="KW-1185">Reference proteome</keyword>
<dbReference type="Pfam" id="PF02938">
    <property type="entry name" value="GAD"/>
    <property type="match status" value="1"/>
</dbReference>
<dbReference type="GO" id="GO:0004815">
    <property type="term" value="F:aspartate-tRNA ligase activity"/>
    <property type="evidence" value="ECO:0007669"/>
    <property type="project" value="UniProtKB-EC"/>
</dbReference>
<comment type="caution">
    <text evidence="7">Lacks conserved residue(s) required for the propagation of feature annotation.</text>
</comment>
<reference evidence="9 10" key="2">
    <citation type="submission" date="2023-12" db="EMBL/GenBank/DDBJ databases">
        <title>Description of an unclassified Opitutus bacterium of Verrucomicrobiota.</title>
        <authorList>
            <person name="Zhang D.-F."/>
        </authorList>
    </citation>
    <scope>NUCLEOTIDE SEQUENCE [LARGE SCALE GENOMIC DNA]</scope>
    <source>
        <strain evidence="9 10">WL0086</strain>
    </source>
</reference>
<dbReference type="InterPro" id="IPR004365">
    <property type="entry name" value="NA-bd_OB_tRNA"/>
</dbReference>
<feature type="binding site" evidence="7">
    <location>
        <position position="455"/>
    </location>
    <ligand>
        <name>L-aspartate</name>
        <dbReference type="ChEBI" id="CHEBI:29991"/>
    </ligand>
</feature>
<dbReference type="NCBIfam" id="TIGR00459">
    <property type="entry name" value="aspS_bact"/>
    <property type="match status" value="1"/>
</dbReference>
<evidence type="ECO:0000256" key="3">
    <source>
        <dbReference type="ARBA" id="ARBA00022741"/>
    </source>
</evidence>
<dbReference type="InterPro" id="IPR004364">
    <property type="entry name" value="Aa-tRNA-synt_II"/>
</dbReference>
<dbReference type="RefSeq" id="WP_221030324.1">
    <property type="nucleotide sequence ID" value="NZ_CP139781.1"/>
</dbReference>
<keyword evidence="3 7" id="KW-0547">Nucleotide-binding</keyword>
<dbReference type="SUPFAM" id="SSF55261">
    <property type="entry name" value="GAD domain-like"/>
    <property type="match status" value="1"/>
</dbReference>
<gene>
    <name evidence="7 9" type="primary">aspS</name>
    <name evidence="9" type="ORF">K1X11_022085</name>
</gene>
<keyword evidence="6 7" id="KW-0030">Aminoacyl-tRNA synthetase</keyword>
<accession>A0ABZ1C7E2</accession>
<comment type="catalytic activity">
    <reaction evidence="7">
        <text>tRNA(Asx) + L-aspartate + ATP = L-aspartyl-tRNA(Asx) + AMP + diphosphate</text>
        <dbReference type="Rhea" id="RHEA:18349"/>
        <dbReference type="Rhea" id="RHEA-COMP:9710"/>
        <dbReference type="Rhea" id="RHEA-COMP:9711"/>
        <dbReference type="ChEBI" id="CHEBI:29991"/>
        <dbReference type="ChEBI" id="CHEBI:30616"/>
        <dbReference type="ChEBI" id="CHEBI:33019"/>
        <dbReference type="ChEBI" id="CHEBI:78442"/>
        <dbReference type="ChEBI" id="CHEBI:78516"/>
        <dbReference type="ChEBI" id="CHEBI:456215"/>
        <dbReference type="EC" id="6.1.1.23"/>
    </reaction>
</comment>
<comment type="subcellular location">
    <subcellularLocation>
        <location evidence="7">Cytoplasm</location>
    </subcellularLocation>
</comment>
<dbReference type="Gene3D" id="2.40.50.140">
    <property type="entry name" value="Nucleic acid-binding proteins"/>
    <property type="match status" value="1"/>
</dbReference>
<dbReference type="Gene3D" id="3.30.1360.30">
    <property type="entry name" value="GAD-like domain"/>
    <property type="match status" value="1"/>
</dbReference>
<evidence type="ECO:0000256" key="1">
    <source>
        <dbReference type="ARBA" id="ARBA00006303"/>
    </source>
</evidence>
<comment type="similarity">
    <text evidence="1 7">Belongs to the class-II aminoacyl-tRNA synthetase family. Type 1 subfamily.</text>
</comment>
<evidence type="ECO:0000313" key="9">
    <source>
        <dbReference type="EMBL" id="WRQ87514.1"/>
    </source>
</evidence>
<feature type="binding site" evidence="7">
    <location>
        <position position="177"/>
    </location>
    <ligand>
        <name>L-aspartate</name>
        <dbReference type="ChEBI" id="CHEBI:29991"/>
    </ligand>
</feature>
<feature type="binding site" evidence="7">
    <location>
        <position position="232"/>
    </location>
    <ligand>
        <name>ATP</name>
        <dbReference type="ChEBI" id="CHEBI:30616"/>
    </ligand>
</feature>
<dbReference type="Pfam" id="PF01336">
    <property type="entry name" value="tRNA_anti-codon"/>
    <property type="match status" value="1"/>
</dbReference>
<dbReference type="CDD" id="cd04317">
    <property type="entry name" value="EcAspRS_like_N"/>
    <property type="match status" value="1"/>
</dbReference>
<dbReference type="PRINTS" id="PR01042">
    <property type="entry name" value="TRNASYNTHASP"/>
</dbReference>
<evidence type="ECO:0000256" key="4">
    <source>
        <dbReference type="ARBA" id="ARBA00022840"/>
    </source>
</evidence>
<dbReference type="InterPro" id="IPR045864">
    <property type="entry name" value="aa-tRNA-synth_II/BPL/LPL"/>
</dbReference>
<dbReference type="EC" id="6.1.1.23" evidence="7"/>
<feature type="binding site" evidence="7">
    <location>
        <begin position="223"/>
        <end position="225"/>
    </location>
    <ligand>
        <name>ATP</name>
        <dbReference type="ChEBI" id="CHEBI:30616"/>
    </ligand>
</feature>
<dbReference type="SUPFAM" id="SSF50249">
    <property type="entry name" value="Nucleic acid-binding proteins"/>
    <property type="match status" value="1"/>
</dbReference>
<keyword evidence="7" id="KW-0963">Cytoplasm</keyword>
<keyword evidence="2 7" id="KW-0436">Ligase</keyword>
<dbReference type="CDD" id="cd00777">
    <property type="entry name" value="AspRS_core"/>
    <property type="match status" value="1"/>
</dbReference>
<feature type="binding site" evidence="7">
    <location>
        <position position="489"/>
    </location>
    <ligand>
        <name>ATP</name>
        <dbReference type="ChEBI" id="CHEBI:30616"/>
    </ligand>
</feature>
<feature type="binding site" evidence="7">
    <location>
        <position position="496"/>
    </location>
    <ligand>
        <name>L-aspartate</name>
        <dbReference type="ChEBI" id="CHEBI:29991"/>
    </ligand>
</feature>
<dbReference type="HAMAP" id="MF_00044">
    <property type="entry name" value="Asp_tRNA_synth_type1"/>
    <property type="match status" value="1"/>
</dbReference>
<reference evidence="9 10" key="1">
    <citation type="submission" date="2021-08" db="EMBL/GenBank/DDBJ databases">
        <authorList>
            <person name="Zhang D."/>
            <person name="Zhang A."/>
            <person name="Wang L."/>
        </authorList>
    </citation>
    <scope>NUCLEOTIDE SEQUENCE [LARGE SCALE GENOMIC DNA]</scope>
    <source>
        <strain evidence="9 10">WL0086</strain>
    </source>
</reference>
<dbReference type="InterPro" id="IPR029351">
    <property type="entry name" value="GAD_dom"/>
</dbReference>
<comment type="function">
    <text evidence="7">Aspartyl-tRNA synthetase with relaxed tRNA specificity since it is able to aspartylate not only its cognate tRNA(Asp) but also tRNA(Asn). Reaction proceeds in two steps: L-aspartate is first activated by ATP to form Asp-AMP and then transferred to the acceptor end of tRNA(Asp/Asn).</text>
</comment>
<dbReference type="PANTHER" id="PTHR22594:SF5">
    <property type="entry name" value="ASPARTATE--TRNA LIGASE, MITOCHONDRIAL"/>
    <property type="match status" value="1"/>
</dbReference>
<keyword evidence="5 7" id="KW-0648">Protein biosynthesis</keyword>
<evidence type="ECO:0000256" key="7">
    <source>
        <dbReference type="HAMAP-Rule" id="MF_00044"/>
    </source>
</evidence>
<dbReference type="PROSITE" id="PS50862">
    <property type="entry name" value="AA_TRNA_LIGASE_II"/>
    <property type="match status" value="1"/>
</dbReference>
<dbReference type="SUPFAM" id="SSF55681">
    <property type="entry name" value="Class II aaRS and biotin synthetases"/>
    <property type="match status" value="1"/>
</dbReference>
<evidence type="ECO:0000259" key="8">
    <source>
        <dbReference type="PROSITE" id="PS50862"/>
    </source>
</evidence>
<dbReference type="EMBL" id="CP139781">
    <property type="protein sequence ID" value="WRQ87514.1"/>
    <property type="molecule type" value="Genomic_DNA"/>
</dbReference>
<dbReference type="InterPro" id="IPR047089">
    <property type="entry name" value="Asp-tRNA-ligase_1_N"/>
</dbReference>
<sequence length="597" mass="67536">MKRTHHCAQLTSADLDSEVSLIGWVDTIRDQGGIIFVDLRDRKGITQIKLEPHDNAQLAGQMKHLKDESVVEIHGKVSRRPEGTQNDNLPTGQVEVVASELVIHNVSETPPFPLDDAGGDKVNEDLRLTYRYLDLRRPRMRKNLLTRHKVTKAIRDYFDSQEFIEVETPSLFKSTPEGAREYLVPSRIHPGEFYALSQSPQQYKQILMVAGVERYFQIARCFRDEDLRADRQMEFTQVDVEASFVTREDIYELFEGMVRKVWKEAANYDLEGPIQRMSFQDAMNRFGIDKPDLRFDMELVDFSEIFCESSFKVFSGTVKSGGVIKAINAKGLADVTQGELKSLEDTAKSLGAKGLAFIKIEGGEWKSPIVKFFTDEEKAALTEQLNIEDGDIVFFAAAEWERACTILGRIRLDSAQLLVKRGKLTIRHDDWKFLWVIDFPLMSYDEEQGRFVATHHPFTSPVPEDVALLDSDPKAVRGQHYDLVLNGMELGGGSIRIHQPALQEKVFKDVLKIPEDVVESRFGYMLKAFKFGAPPHGGIAFGLDRVCALLSGTTSIRDVIAFPKTQRGQDLMAQSPTPVTARQLKELHIQTVVPETE</sequence>
<keyword evidence="4 7" id="KW-0067">ATP-binding</keyword>
<feature type="domain" description="Aminoacyl-transfer RNA synthetases class-II family profile" evidence="8">
    <location>
        <begin position="147"/>
        <end position="576"/>
    </location>
</feature>
<dbReference type="InterPro" id="IPR004115">
    <property type="entry name" value="GAD-like_sf"/>
</dbReference>
<name>A0ABZ1C7E2_9BACT</name>
<dbReference type="InterPro" id="IPR002312">
    <property type="entry name" value="Asp/Asn-tRNA-synth_IIb"/>
</dbReference>
<evidence type="ECO:0000256" key="6">
    <source>
        <dbReference type="ARBA" id="ARBA00023146"/>
    </source>
</evidence>
<dbReference type="Pfam" id="PF00152">
    <property type="entry name" value="tRNA-synt_2"/>
    <property type="match status" value="1"/>
</dbReference>
<evidence type="ECO:0000256" key="2">
    <source>
        <dbReference type="ARBA" id="ARBA00022598"/>
    </source>
</evidence>
<evidence type="ECO:0000313" key="10">
    <source>
        <dbReference type="Proteomes" id="UP000738431"/>
    </source>
</evidence>
<feature type="binding site" evidence="7">
    <location>
        <begin position="542"/>
        <end position="545"/>
    </location>
    <ligand>
        <name>ATP</name>
        <dbReference type="ChEBI" id="CHEBI:30616"/>
    </ligand>
</feature>
<feature type="binding site" evidence="7">
    <location>
        <position position="223"/>
    </location>
    <ligand>
        <name>L-aspartate</name>
        <dbReference type="ChEBI" id="CHEBI:29991"/>
    </ligand>
</feature>
<organism evidence="9 10">
    <name type="scientific">Actomonas aquatica</name>
    <dbReference type="NCBI Taxonomy" id="2866162"/>
    <lineage>
        <taxon>Bacteria</taxon>
        <taxon>Pseudomonadati</taxon>
        <taxon>Verrucomicrobiota</taxon>
        <taxon>Opitutia</taxon>
        <taxon>Opitutales</taxon>
        <taxon>Opitutaceae</taxon>
        <taxon>Actomonas</taxon>
    </lineage>
</organism>
<dbReference type="InterPro" id="IPR006195">
    <property type="entry name" value="aa-tRNA-synth_II"/>
</dbReference>
<evidence type="ECO:0000256" key="5">
    <source>
        <dbReference type="ARBA" id="ARBA00022917"/>
    </source>
</evidence>
<comment type="subunit">
    <text evidence="7">Homodimer.</text>
</comment>
<dbReference type="PANTHER" id="PTHR22594">
    <property type="entry name" value="ASPARTYL/LYSYL-TRNA SYNTHETASE"/>
    <property type="match status" value="1"/>
</dbReference>
<proteinExistence type="inferred from homology"/>
<dbReference type="Proteomes" id="UP000738431">
    <property type="component" value="Chromosome"/>
</dbReference>
<feature type="region of interest" description="Aspartate" evidence="7">
    <location>
        <begin position="201"/>
        <end position="204"/>
    </location>
</feature>
<dbReference type="Gene3D" id="3.30.930.10">
    <property type="entry name" value="Bira Bifunctional Protein, Domain 2"/>
    <property type="match status" value="1"/>
</dbReference>
<feature type="site" description="Important for tRNA non-discrimination" evidence="7">
    <location>
        <position position="83"/>
    </location>
</feature>
<dbReference type="NCBIfam" id="NF001750">
    <property type="entry name" value="PRK00476.1"/>
    <property type="match status" value="1"/>
</dbReference>
<dbReference type="InterPro" id="IPR012340">
    <property type="entry name" value="NA-bd_OB-fold"/>
</dbReference>